<feature type="region of interest" description="Disordered" evidence="1">
    <location>
        <begin position="537"/>
        <end position="623"/>
    </location>
</feature>
<organism evidence="3 4">
    <name type="scientific">Ajellomyces capsulatus</name>
    <name type="common">Darling's disease fungus</name>
    <name type="synonym">Histoplasma capsulatum</name>
    <dbReference type="NCBI Taxonomy" id="5037"/>
    <lineage>
        <taxon>Eukaryota</taxon>
        <taxon>Fungi</taxon>
        <taxon>Dikarya</taxon>
        <taxon>Ascomycota</taxon>
        <taxon>Pezizomycotina</taxon>
        <taxon>Eurotiomycetes</taxon>
        <taxon>Eurotiomycetidae</taxon>
        <taxon>Onygenales</taxon>
        <taxon>Ajellomycetaceae</taxon>
        <taxon>Histoplasma</taxon>
    </lineage>
</organism>
<dbReference type="PANTHER" id="PTHR28125">
    <property type="entry name" value="MEIOTIC EXPRESSION UP-REGULATED PROTEIN 26"/>
    <property type="match status" value="1"/>
</dbReference>
<dbReference type="AlphaFoldDB" id="A0A8A1MFH4"/>
<feature type="domain" description="Transcription regulator Rua1 C-terminal" evidence="2">
    <location>
        <begin position="446"/>
        <end position="552"/>
    </location>
</feature>
<protein>
    <recommendedName>
        <fullName evidence="2">Transcription regulator Rua1 C-terminal domain-containing protein</fullName>
    </recommendedName>
</protein>
<feature type="region of interest" description="Disordered" evidence="1">
    <location>
        <begin position="244"/>
        <end position="349"/>
    </location>
</feature>
<dbReference type="PANTHER" id="PTHR28125:SF3">
    <property type="entry name" value="TRANSCRIPTION REGULATOR RUA1 C-TERMINAL DOMAIN-CONTAINING PROTEIN"/>
    <property type="match status" value="1"/>
</dbReference>
<reference evidence="3" key="1">
    <citation type="submission" date="2021-01" db="EMBL/GenBank/DDBJ databases">
        <title>Chromosome-level genome assembly of a human fungal pathogen reveals clustering of transcriptionally co-regulated genes.</title>
        <authorList>
            <person name="Voorhies M."/>
            <person name="Cohen S."/>
            <person name="Shea T.P."/>
            <person name="Petrus S."/>
            <person name="Munoz J.F."/>
            <person name="Poplawski S."/>
            <person name="Goldman W.E."/>
            <person name="Michael T."/>
            <person name="Cuomo C.A."/>
            <person name="Sil A."/>
            <person name="Beyhan S."/>
        </authorList>
    </citation>
    <scope>NUCLEOTIDE SEQUENCE</scope>
    <source>
        <strain evidence="3">WU24</strain>
    </source>
</reference>
<dbReference type="Proteomes" id="UP000663671">
    <property type="component" value="Chromosome 1"/>
</dbReference>
<dbReference type="EMBL" id="CP069114">
    <property type="protein sequence ID" value="QSS64669.1"/>
    <property type="molecule type" value="Genomic_DNA"/>
</dbReference>
<dbReference type="InterPro" id="IPR028012">
    <property type="entry name" value="Rua1_C"/>
</dbReference>
<evidence type="ECO:0000256" key="1">
    <source>
        <dbReference type="SAM" id="MobiDB-lite"/>
    </source>
</evidence>
<dbReference type="VEuPathDB" id="FungiDB:I7I51_01739"/>
<dbReference type="OrthoDB" id="5595379at2759"/>
<dbReference type="Pfam" id="PF14616">
    <property type="entry name" value="Rua1_C"/>
    <property type="match status" value="1"/>
</dbReference>
<feature type="compositionally biased region" description="Basic and acidic residues" evidence="1">
    <location>
        <begin position="548"/>
        <end position="562"/>
    </location>
</feature>
<gene>
    <name evidence="3" type="ORF">I7I51_01739</name>
</gene>
<proteinExistence type="predicted"/>
<evidence type="ECO:0000313" key="4">
    <source>
        <dbReference type="Proteomes" id="UP000663671"/>
    </source>
</evidence>
<name>A0A8A1MFH4_AJECA</name>
<feature type="compositionally biased region" description="Polar residues" evidence="1">
    <location>
        <begin position="279"/>
        <end position="293"/>
    </location>
</feature>
<accession>A0A8A1MFH4</accession>
<evidence type="ECO:0000313" key="3">
    <source>
        <dbReference type="EMBL" id="QSS64669.1"/>
    </source>
</evidence>
<evidence type="ECO:0000259" key="2">
    <source>
        <dbReference type="Pfam" id="PF14616"/>
    </source>
</evidence>
<sequence length="623" mass="69165">MKPHSFTQLIENLNSRFPHSLFCSAFRSHERIEQAIFSRANRFYPSLGHWKLVYRVVSAIGINEIRKTQRLACCVDHPKRPTNMTRNDIDYGQVGQGNMLPSTLGNGMQMNNLGFGKVSEDGNMAARNGGSTTLEPYGLRAWTTEIQPNPSTAATSKSINESYYSLPYTLHSDKVPAWSIHGIQMPAHYFMGPEFGTPNGLLEITAVDDRFDDQNLVEGLSTFSGLDHDLVLFPSELSHGQKVTVGSGRSSFNLSSTPLSPMPSPRHSQTGLVRGGNRAGTSQSPRASVQASPHSFDGVRKRWSTGSYGPRPNRAASPFLTQTHSSRSRLPSPLMRQKRSIPSTNSARQHAGRIPVHFLHNNVLLPSNFEANVRFRNADPLASQGLFRTLQSDTESHHHCFDHYSEFPGPPDLLGPLKEERELPPPEDMMPNDPSMTPHEQELRFENDLYTPKWVRGHGNKREGWCGICKPGRWLVLKNSAFWYDKSFSHGISAPTGKAFATPKEMRRTDGNTNIWEGLCGNCDEWIALVSSKKKAQPLPRKNAITNRVDHQCHNHPKNETLKRRRENTPGGCNPPTATSRTTMRKLESPTSSGPSATPPLPGDGIIPEPKSLSPLHTVATAI</sequence>